<name>A0A849C601_9NOCA</name>
<accession>A0A849C601</accession>
<evidence type="ECO:0000256" key="1">
    <source>
        <dbReference type="SAM" id="MobiDB-lite"/>
    </source>
</evidence>
<protein>
    <recommendedName>
        <fullName evidence="5">DUF4878 domain-containing protein</fullName>
    </recommendedName>
</protein>
<feature type="region of interest" description="Disordered" evidence="1">
    <location>
        <begin position="1"/>
        <end position="30"/>
    </location>
</feature>
<evidence type="ECO:0000256" key="2">
    <source>
        <dbReference type="SAM" id="Phobius"/>
    </source>
</evidence>
<gene>
    <name evidence="3" type="ORF">HLB23_10760</name>
</gene>
<dbReference type="RefSeq" id="WP_067528694.1">
    <property type="nucleotide sequence ID" value="NZ_JABELX010000003.1"/>
</dbReference>
<evidence type="ECO:0000313" key="3">
    <source>
        <dbReference type="EMBL" id="NNH70339.1"/>
    </source>
</evidence>
<dbReference type="Proteomes" id="UP000586827">
    <property type="component" value="Unassembled WGS sequence"/>
</dbReference>
<reference evidence="3 4" key="1">
    <citation type="submission" date="2020-05" db="EMBL/GenBank/DDBJ databases">
        <title>MicrobeNet Type strains.</title>
        <authorList>
            <person name="Nicholson A.C."/>
        </authorList>
    </citation>
    <scope>NUCLEOTIDE SEQUENCE [LARGE SCALE GENOMIC DNA]</scope>
    <source>
        <strain evidence="3 4">JCM 3224</strain>
    </source>
</reference>
<keyword evidence="2" id="KW-0812">Transmembrane</keyword>
<keyword evidence="2" id="KW-1133">Transmembrane helix</keyword>
<feature type="transmembrane region" description="Helical" evidence="2">
    <location>
        <begin position="33"/>
        <end position="55"/>
    </location>
</feature>
<feature type="region of interest" description="Disordered" evidence="1">
    <location>
        <begin position="138"/>
        <end position="163"/>
    </location>
</feature>
<sequence length="174" mass="18294">MSLPPGGQTYSPPESDQRTDSKQAPDFPRSRRAGLIAGSVVIVVVIAGVVGGIALRSGDPAPSDTQRIDTAIRDFYDALNAGGPAQAVTTACAQDRIDFEAIPADQRTAMDRNRFTVSIDAVEDIAITGDRATATVRGSMAPTASPQAAQASNAQQHLREEDGAWKVCSADELR</sequence>
<keyword evidence="4" id="KW-1185">Reference proteome</keyword>
<evidence type="ECO:0008006" key="5">
    <source>
        <dbReference type="Google" id="ProtNLM"/>
    </source>
</evidence>
<dbReference type="Gene3D" id="3.10.450.50">
    <property type="match status" value="1"/>
</dbReference>
<feature type="compositionally biased region" description="Low complexity" evidence="1">
    <location>
        <begin position="141"/>
        <end position="156"/>
    </location>
</feature>
<keyword evidence="2" id="KW-0472">Membrane</keyword>
<organism evidence="3 4">
    <name type="scientific">Nocardia uniformis</name>
    <dbReference type="NCBI Taxonomy" id="53432"/>
    <lineage>
        <taxon>Bacteria</taxon>
        <taxon>Bacillati</taxon>
        <taxon>Actinomycetota</taxon>
        <taxon>Actinomycetes</taxon>
        <taxon>Mycobacteriales</taxon>
        <taxon>Nocardiaceae</taxon>
        <taxon>Nocardia</taxon>
    </lineage>
</organism>
<evidence type="ECO:0000313" key="4">
    <source>
        <dbReference type="Proteomes" id="UP000586827"/>
    </source>
</evidence>
<proteinExistence type="predicted"/>
<comment type="caution">
    <text evidence="3">The sequence shown here is derived from an EMBL/GenBank/DDBJ whole genome shotgun (WGS) entry which is preliminary data.</text>
</comment>
<dbReference type="EMBL" id="JABELX010000003">
    <property type="protein sequence ID" value="NNH70339.1"/>
    <property type="molecule type" value="Genomic_DNA"/>
</dbReference>
<dbReference type="AlphaFoldDB" id="A0A849C601"/>